<dbReference type="EMBL" id="JBHUIP010000010">
    <property type="protein sequence ID" value="MFD2263302.1"/>
    <property type="molecule type" value="Genomic_DNA"/>
</dbReference>
<evidence type="ECO:0000313" key="2">
    <source>
        <dbReference type="EMBL" id="MFD2263302.1"/>
    </source>
</evidence>
<dbReference type="Pfam" id="PF19834">
    <property type="entry name" value="DUF6314"/>
    <property type="match status" value="1"/>
</dbReference>
<organism evidence="2 3">
    <name type="scientific">Lacibacterium aquatile</name>
    <dbReference type="NCBI Taxonomy" id="1168082"/>
    <lineage>
        <taxon>Bacteria</taxon>
        <taxon>Pseudomonadati</taxon>
        <taxon>Pseudomonadota</taxon>
        <taxon>Alphaproteobacteria</taxon>
        <taxon>Rhodospirillales</taxon>
        <taxon>Rhodospirillaceae</taxon>
    </lineage>
</organism>
<dbReference type="InterPro" id="IPR045632">
    <property type="entry name" value="DUF6314"/>
</dbReference>
<reference evidence="3" key="1">
    <citation type="journal article" date="2019" name="Int. J. Syst. Evol. Microbiol.">
        <title>The Global Catalogue of Microorganisms (GCM) 10K type strain sequencing project: providing services to taxonomists for standard genome sequencing and annotation.</title>
        <authorList>
            <consortium name="The Broad Institute Genomics Platform"/>
            <consortium name="The Broad Institute Genome Sequencing Center for Infectious Disease"/>
            <person name="Wu L."/>
            <person name="Ma J."/>
        </authorList>
    </citation>
    <scope>NUCLEOTIDE SEQUENCE [LARGE SCALE GENOMIC DNA]</scope>
    <source>
        <strain evidence="3">CGMCC 1.19062</strain>
    </source>
</reference>
<evidence type="ECO:0000259" key="1">
    <source>
        <dbReference type="Pfam" id="PF19834"/>
    </source>
</evidence>
<evidence type="ECO:0000313" key="3">
    <source>
        <dbReference type="Proteomes" id="UP001597295"/>
    </source>
</evidence>
<gene>
    <name evidence="2" type="ORF">ACFSM5_10420</name>
</gene>
<keyword evidence="3" id="KW-1185">Reference proteome</keyword>
<accession>A0ABW5DQ95</accession>
<feature type="domain" description="DUF6314" evidence="1">
    <location>
        <begin position="13"/>
        <end position="140"/>
    </location>
</feature>
<name>A0ABW5DQ95_9PROT</name>
<sequence length="142" mass="16302">MLWQKPATCFEGLPGSWTFERRIDNGARMEGTAVFTPRPDGWLHYREEGTLRLPDGQTFASYRSYLYAQRPNGFAVYFDEAPPRLFHEIALTPDLTGSAPHQCSADLYESDYRFLPDGSFTVVHQVRGPKKGYRMETTYRPA</sequence>
<dbReference type="Proteomes" id="UP001597295">
    <property type="component" value="Unassembled WGS sequence"/>
</dbReference>
<comment type="caution">
    <text evidence="2">The sequence shown here is derived from an EMBL/GenBank/DDBJ whole genome shotgun (WGS) entry which is preliminary data.</text>
</comment>
<dbReference type="RefSeq" id="WP_379876293.1">
    <property type="nucleotide sequence ID" value="NZ_JBHUIP010000010.1"/>
</dbReference>
<protein>
    <submittedName>
        <fullName evidence="2">DUF6314 family protein</fullName>
    </submittedName>
</protein>
<proteinExistence type="predicted"/>